<dbReference type="GO" id="GO:0000027">
    <property type="term" value="P:ribosomal large subunit assembly"/>
    <property type="evidence" value="ECO:0007669"/>
    <property type="project" value="UniProtKB-UniRule"/>
</dbReference>
<dbReference type="Pfam" id="PF00453">
    <property type="entry name" value="Ribosomal_L20"/>
    <property type="match status" value="1"/>
</dbReference>
<dbReference type="PRINTS" id="PR00062">
    <property type="entry name" value="RIBOSOMALL20"/>
</dbReference>
<dbReference type="InterPro" id="IPR005813">
    <property type="entry name" value="Ribosomal_bL20"/>
</dbReference>
<comment type="similarity">
    <text evidence="1 5 6">Belongs to the bacterial ribosomal protein bL20 family.</text>
</comment>
<keyword evidence="5 6" id="KW-0699">rRNA-binding</keyword>
<keyword evidence="5 6" id="KW-0694">RNA-binding</keyword>
<evidence type="ECO:0000313" key="8">
    <source>
        <dbReference type="Proteomes" id="UP000177947"/>
    </source>
</evidence>
<dbReference type="FunFam" id="1.10.1900.20:FF:000001">
    <property type="entry name" value="50S ribosomal protein L20"/>
    <property type="match status" value="1"/>
</dbReference>
<comment type="function">
    <text evidence="5 6">Binds directly to 23S ribosomal RNA and is necessary for the in vitro assembly process of the 50S ribosomal subunit. It is not involved in the protein synthesizing functions of that subunit.</text>
</comment>
<dbReference type="EMBL" id="MEYQ01000018">
    <property type="protein sequence ID" value="OGD39066.1"/>
    <property type="molecule type" value="Genomic_DNA"/>
</dbReference>
<accession>A0A1F5C8A3</accession>
<dbReference type="CDD" id="cd07026">
    <property type="entry name" value="Ribosomal_L20"/>
    <property type="match status" value="1"/>
</dbReference>
<dbReference type="Proteomes" id="UP000177947">
    <property type="component" value="Unassembled WGS sequence"/>
</dbReference>
<dbReference type="GO" id="GO:0006412">
    <property type="term" value="P:translation"/>
    <property type="evidence" value="ECO:0007669"/>
    <property type="project" value="InterPro"/>
</dbReference>
<dbReference type="Gene3D" id="6.10.160.10">
    <property type="match status" value="1"/>
</dbReference>
<keyword evidence="2 5" id="KW-0689">Ribosomal protein</keyword>
<dbReference type="InterPro" id="IPR035566">
    <property type="entry name" value="Ribosomal_protein_bL20_C"/>
</dbReference>
<protein>
    <recommendedName>
        <fullName evidence="4 5">Large ribosomal subunit protein bL20</fullName>
    </recommendedName>
</protein>
<dbReference type="SUPFAM" id="SSF74731">
    <property type="entry name" value="Ribosomal protein L20"/>
    <property type="match status" value="1"/>
</dbReference>
<dbReference type="PANTHER" id="PTHR10986">
    <property type="entry name" value="39S RIBOSOMAL PROTEIN L20"/>
    <property type="match status" value="1"/>
</dbReference>
<evidence type="ECO:0000256" key="1">
    <source>
        <dbReference type="ARBA" id="ARBA00007698"/>
    </source>
</evidence>
<evidence type="ECO:0000313" key="7">
    <source>
        <dbReference type="EMBL" id="OGD39066.1"/>
    </source>
</evidence>
<sequence>MTRVKRGVAANKRRKGVLKLAKGYMWGRKSKYHLAKDATMHALSSAFHDRRKKKGHIRTEWEISINAASRERGITYSKLIFALKKADIQLDRKTLSNIAINSPHIFDKIIEIAK</sequence>
<dbReference type="AlphaFoldDB" id="A0A1F5C8A3"/>
<keyword evidence="3 5" id="KW-0687">Ribonucleoprotein</keyword>
<name>A0A1F5C8A3_9BACT</name>
<organism evidence="7 8">
    <name type="scientific">Candidatus Azambacteria bacterium RIFCSPLOWO2_01_FULL_37_9</name>
    <dbReference type="NCBI Taxonomy" id="1797297"/>
    <lineage>
        <taxon>Bacteria</taxon>
        <taxon>Candidatus Azamiibacteriota</taxon>
    </lineage>
</organism>
<dbReference type="GO" id="GO:0005840">
    <property type="term" value="C:ribosome"/>
    <property type="evidence" value="ECO:0007669"/>
    <property type="project" value="UniProtKB-KW"/>
</dbReference>
<dbReference type="NCBIfam" id="TIGR01032">
    <property type="entry name" value="rplT_bact"/>
    <property type="match status" value="1"/>
</dbReference>
<gene>
    <name evidence="5" type="primary">rplT</name>
    <name evidence="7" type="ORF">A2907_02160</name>
</gene>
<evidence type="ECO:0000256" key="3">
    <source>
        <dbReference type="ARBA" id="ARBA00023274"/>
    </source>
</evidence>
<evidence type="ECO:0000256" key="2">
    <source>
        <dbReference type="ARBA" id="ARBA00022980"/>
    </source>
</evidence>
<dbReference type="Gene3D" id="1.10.1900.20">
    <property type="entry name" value="Ribosomal protein L20"/>
    <property type="match status" value="1"/>
</dbReference>
<reference evidence="7 8" key="1">
    <citation type="journal article" date="2016" name="Nat. Commun.">
        <title>Thousands of microbial genomes shed light on interconnected biogeochemical processes in an aquifer system.</title>
        <authorList>
            <person name="Anantharaman K."/>
            <person name="Brown C.T."/>
            <person name="Hug L.A."/>
            <person name="Sharon I."/>
            <person name="Castelle C.J."/>
            <person name="Probst A.J."/>
            <person name="Thomas B.C."/>
            <person name="Singh A."/>
            <person name="Wilkins M.J."/>
            <person name="Karaoz U."/>
            <person name="Brodie E.L."/>
            <person name="Williams K.H."/>
            <person name="Hubbard S.S."/>
            <person name="Banfield J.F."/>
        </authorList>
    </citation>
    <scope>NUCLEOTIDE SEQUENCE [LARGE SCALE GENOMIC DNA]</scope>
</reference>
<proteinExistence type="inferred from homology"/>
<evidence type="ECO:0000256" key="5">
    <source>
        <dbReference type="HAMAP-Rule" id="MF_00382"/>
    </source>
</evidence>
<dbReference type="GO" id="GO:0019843">
    <property type="term" value="F:rRNA binding"/>
    <property type="evidence" value="ECO:0007669"/>
    <property type="project" value="UniProtKB-UniRule"/>
</dbReference>
<evidence type="ECO:0000256" key="6">
    <source>
        <dbReference type="RuleBase" id="RU000560"/>
    </source>
</evidence>
<dbReference type="GO" id="GO:0003735">
    <property type="term" value="F:structural constituent of ribosome"/>
    <property type="evidence" value="ECO:0007669"/>
    <property type="project" value="InterPro"/>
</dbReference>
<evidence type="ECO:0000256" key="4">
    <source>
        <dbReference type="ARBA" id="ARBA00035172"/>
    </source>
</evidence>
<dbReference type="HAMAP" id="MF_00382">
    <property type="entry name" value="Ribosomal_bL20"/>
    <property type="match status" value="1"/>
</dbReference>
<comment type="caution">
    <text evidence="7">The sequence shown here is derived from an EMBL/GenBank/DDBJ whole genome shotgun (WGS) entry which is preliminary data.</text>
</comment>
<dbReference type="GO" id="GO:1990904">
    <property type="term" value="C:ribonucleoprotein complex"/>
    <property type="evidence" value="ECO:0007669"/>
    <property type="project" value="UniProtKB-KW"/>
</dbReference>